<evidence type="ECO:0000313" key="3">
    <source>
        <dbReference type="EMBL" id="TMR12766.1"/>
    </source>
</evidence>
<evidence type="ECO:0000256" key="1">
    <source>
        <dbReference type="SAM" id="MobiDB-lite"/>
    </source>
</evidence>
<keyword evidence="2" id="KW-0812">Transmembrane</keyword>
<feature type="compositionally biased region" description="Polar residues" evidence="1">
    <location>
        <begin position="1"/>
        <end position="13"/>
    </location>
</feature>
<dbReference type="Pfam" id="PF07690">
    <property type="entry name" value="MFS_1"/>
    <property type="match status" value="1"/>
</dbReference>
<dbReference type="OrthoDB" id="4029083at2"/>
<comment type="caution">
    <text evidence="3">The sequence shown here is derived from an EMBL/GenBank/DDBJ whole genome shotgun (WGS) entry which is preliminary data.</text>
</comment>
<dbReference type="Proteomes" id="UP000309128">
    <property type="component" value="Unassembled WGS sequence"/>
</dbReference>
<dbReference type="Gene3D" id="1.20.1250.20">
    <property type="entry name" value="MFS general substrate transporter like domains"/>
    <property type="match status" value="1"/>
</dbReference>
<feature type="transmembrane region" description="Helical" evidence="2">
    <location>
        <begin position="51"/>
        <end position="77"/>
    </location>
</feature>
<dbReference type="GO" id="GO:0022857">
    <property type="term" value="F:transmembrane transporter activity"/>
    <property type="evidence" value="ECO:0007669"/>
    <property type="project" value="InterPro"/>
</dbReference>
<sequence length="257" mass="26570">MSQKNPSVSTGSAATPRPTNPMPTHDSAPPKLSLKQYVGDFLKAPSRAKAALIGTLLLVAISPSGLAALSVFVVPAYAMKTGTPPADGILLFLTLPILLGPLLLPYAGRWVDRHDARRVALPTVILYAIGTACVPLASGTTWLLGTLLVLTSIFGFCSSLGIAFKVISGWFPEHNGIGFGLIGAVSSLVSAVTSPLFQWIVNGNAPVTPGGGGDLPPGVFAGLGRPAQLPPTDYANRPNSCARKQPSYQAEHVPSAA</sequence>
<feature type="transmembrane region" description="Helical" evidence="2">
    <location>
        <begin position="176"/>
        <end position="201"/>
    </location>
</feature>
<keyword evidence="4" id="KW-1185">Reference proteome</keyword>
<keyword evidence="2" id="KW-1133">Transmembrane helix</keyword>
<protein>
    <submittedName>
        <fullName evidence="3">MFS transporter</fullName>
    </submittedName>
</protein>
<dbReference type="InterPro" id="IPR011701">
    <property type="entry name" value="MFS"/>
</dbReference>
<feature type="transmembrane region" description="Helical" evidence="2">
    <location>
        <begin position="89"/>
        <end position="107"/>
    </location>
</feature>
<feature type="non-terminal residue" evidence="3">
    <location>
        <position position="257"/>
    </location>
</feature>
<keyword evidence="2" id="KW-0472">Membrane</keyword>
<dbReference type="SUPFAM" id="SSF103473">
    <property type="entry name" value="MFS general substrate transporter"/>
    <property type="match status" value="1"/>
</dbReference>
<feature type="region of interest" description="Disordered" evidence="1">
    <location>
        <begin position="1"/>
        <end position="30"/>
    </location>
</feature>
<gene>
    <name evidence="3" type="ORF">ETD86_31760</name>
</gene>
<dbReference type="InterPro" id="IPR036259">
    <property type="entry name" value="MFS_trans_sf"/>
</dbReference>
<feature type="region of interest" description="Disordered" evidence="1">
    <location>
        <begin position="228"/>
        <end position="257"/>
    </location>
</feature>
<evidence type="ECO:0000313" key="4">
    <source>
        <dbReference type="Proteomes" id="UP000309128"/>
    </source>
</evidence>
<evidence type="ECO:0000256" key="2">
    <source>
        <dbReference type="SAM" id="Phobius"/>
    </source>
</evidence>
<feature type="transmembrane region" description="Helical" evidence="2">
    <location>
        <begin position="119"/>
        <end position="137"/>
    </location>
</feature>
<proteinExistence type="predicted"/>
<accession>A0A5S4F826</accession>
<dbReference type="EMBL" id="VCKY01000129">
    <property type="protein sequence ID" value="TMR12766.1"/>
    <property type="molecule type" value="Genomic_DNA"/>
</dbReference>
<name>A0A5S4F826_9ACTN</name>
<reference evidence="3 4" key="1">
    <citation type="submission" date="2019-05" db="EMBL/GenBank/DDBJ databases">
        <title>Draft genome sequence of Nonomuraea turkmeniaca DSM 43926.</title>
        <authorList>
            <person name="Saricaoglu S."/>
            <person name="Isik K."/>
        </authorList>
    </citation>
    <scope>NUCLEOTIDE SEQUENCE [LARGE SCALE GENOMIC DNA]</scope>
    <source>
        <strain evidence="3 4">DSM 43926</strain>
    </source>
</reference>
<organism evidence="3 4">
    <name type="scientific">Nonomuraea turkmeniaca</name>
    <dbReference type="NCBI Taxonomy" id="103838"/>
    <lineage>
        <taxon>Bacteria</taxon>
        <taxon>Bacillati</taxon>
        <taxon>Actinomycetota</taxon>
        <taxon>Actinomycetes</taxon>
        <taxon>Streptosporangiales</taxon>
        <taxon>Streptosporangiaceae</taxon>
        <taxon>Nonomuraea</taxon>
    </lineage>
</organism>
<dbReference type="AlphaFoldDB" id="A0A5S4F826"/>
<feature type="transmembrane region" description="Helical" evidence="2">
    <location>
        <begin position="143"/>
        <end position="164"/>
    </location>
</feature>